<comment type="caution">
    <text evidence="3">The sequence shown here is derived from an EMBL/GenBank/DDBJ whole genome shotgun (WGS) entry which is preliminary data.</text>
</comment>
<feature type="chain" id="PRO_5038511333" evidence="2">
    <location>
        <begin position="24"/>
        <end position="445"/>
    </location>
</feature>
<accession>A0A543PLX0</accession>
<dbReference type="Proteomes" id="UP000320085">
    <property type="component" value="Unassembled WGS sequence"/>
</dbReference>
<dbReference type="RefSeq" id="WP_141824345.1">
    <property type="nucleotide sequence ID" value="NZ_BAAAQC010000009.1"/>
</dbReference>
<dbReference type="EMBL" id="VFQF01000003">
    <property type="protein sequence ID" value="TQN45070.1"/>
    <property type="molecule type" value="Genomic_DNA"/>
</dbReference>
<keyword evidence="1 2" id="KW-0732">Signal</keyword>
<dbReference type="Gene3D" id="3.40.190.10">
    <property type="entry name" value="Periplasmic binding protein-like II"/>
    <property type="match status" value="1"/>
</dbReference>
<dbReference type="PANTHER" id="PTHR43649:SF33">
    <property type="entry name" value="POLYGALACTURONAN_RHAMNOGALACTURONAN-BINDING PROTEIN YTCQ"/>
    <property type="match status" value="1"/>
</dbReference>
<dbReference type="PROSITE" id="PS51257">
    <property type="entry name" value="PROKAR_LIPOPROTEIN"/>
    <property type="match status" value="1"/>
</dbReference>
<evidence type="ECO:0000256" key="1">
    <source>
        <dbReference type="ARBA" id="ARBA00022729"/>
    </source>
</evidence>
<dbReference type="SUPFAM" id="SSF53850">
    <property type="entry name" value="Periplasmic binding protein-like II"/>
    <property type="match status" value="1"/>
</dbReference>
<evidence type="ECO:0000256" key="2">
    <source>
        <dbReference type="SAM" id="SignalP"/>
    </source>
</evidence>
<dbReference type="InterPro" id="IPR050490">
    <property type="entry name" value="Bact_solute-bd_prot1"/>
</dbReference>
<evidence type="ECO:0000313" key="4">
    <source>
        <dbReference type="Proteomes" id="UP000320085"/>
    </source>
</evidence>
<evidence type="ECO:0000313" key="3">
    <source>
        <dbReference type="EMBL" id="TQN45070.1"/>
    </source>
</evidence>
<feature type="signal peptide" evidence="2">
    <location>
        <begin position="1"/>
        <end position="23"/>
    </location>
</feature>
<reference evidence="3 4" key="1">
    <citation type="submission" date="2019-06" db="EMBL/GenBank/DDBJ databases">
        <title>Sequencing the genomes of 1000 actinobacteria strains.</title>
        <authorList>
            <person name="Klenk H.-P."/>
        </authorList>
    </citation>
    <scope>NUCLEOTIDE SEQUENCE [LARGE SCALE GENOMIC DNA]</scope>
    <source>
        <strain evidence="3 4">DSM 21776</strain>
    </source>
</reference>
<sequence>MRTPTRFKAGAVILSAVALTVTACGTGGGDTSGGATADAGSGTGEIKVWGHQGEEGEVAALQAAVAGFNSSQKGVKATLQLIPSADYTKTVSATSPDQLPDVLEYDGPLMASFAYDKKLAPVEGLVSAQTIGNQTDSVKTQNTYQLDKKLYGVSMYDSGLGVYGNKALLDAAGVTYPKGLGDAWTADQFQTALEKLAAKDPDQKVLDVKENYGGEWPTYGFLPIVNSAGALAIKDNKAEGNLNSAPVVKAVQQFAGWRKFVDPNSDDKAFTDGRVALSWVGHWQYNPYNKALGQKLVVLPLPDFGAGTKSGQGSWAWGIGGSSKNGKAAGLFLDYLLNDSNVTAMTTANAAPPGTKTVIATDPLYKPGGPLQLFADGLSKTCGANPPTTACVATPRPVTPAYPVFSQQFSQAFLNIYKGGDAQAELDKAAKAIDQDFTDNNNYTS</sequence>
<dbReference type="OrthoDB" id="6416561at2"/>
<gene>
    <name evidence="3" type="ORF">FHX52_4302</name>
</gene>
<proteinExistence type="predicted"/>
<dbReference type="PANTHER" id="PTHR43649">
    <property type="entry name" value="ARABINOSE-BINDING PROTEIN-RELATED"/>
    <property type="match status" value="1"/>
</dbReference>
<protein>
    <submittedName>
        <fullName evidence="3">Carbohydrate ABC transporter substrate-binding protein (CUT1 family)</fullName>
    </submittedName>
</protein>
<dbReference type="AlphaFoldDB" id="A0A543PLX0"/>
<name>A0A543PLX0_9MICO</name>
<organism evidence="3 4">
    <name type="scientific">Humibacillus xanthopallidus</name>
    <dbReference type="NCBI Taxonomy" id="412689"/>
    <lineage>
        <taxon>Bacteria</taxon>
        <taxon>Bacillati</taxon>
        <taxon>Actinomycetota</taxon>
        <taxon>Actinomycetes</taxon>
        <taxon>Micrococcales</taxon>
        <taxon>Intrasporangiaceae</taxon>
        <taxon>Humibacillus</taxon>
    </lineage>
</organism>